<accession>A0ABQ5EB78</accession>
<sequence>MQSQSLRDMWKISSRNSKSPSDIVAWLQSFYMYFLNIMMNIECLCGNRLCGQPIDKHSLTIIARVDQLVITLPFGYRGQGHGVIQYGMAYMIVSYRHRVEAWNVMTPRSTNIVFNRIGFAIQKGLAAQLVARLPSPTIECSIRMIPPGFDGISLKVSCKGCFTHRPLKYQEGVVIDLATRRMAYEEFTEVLEKTIGINFQDDMKLGQYLVAADTTIMDACVAKWRELPKPRRFCNDFSVDELVNRAKNKVHQDEAGEENWATNEVEYDEEAVQTQQQIEIDLTPLERASQDEADEDNWATNEVKYDEEAVQTQQQIEIDLTPLERASQDEAGEDN</sequence>
<keyword evidence="3" id="KW-1185">Reference proteome</keyword>
<feature type="region of interest" description="Disordered" evidence="1">
    <location>
        <begin position="284"/>
        <end position="335"/>
    </location>
</feature>
<evidence type="ECO:0000313" key="2">
    <source>
        <dbReference type="EMBL" id="GJT48068.1"/>
    </source>
</evidence>
<proteinExistence type="predicted"/>
<comment type="caution">
    <text evidence="2">The sequence shown here is derived from an EMBL/GenBank/DDBJ whole genome shotgun (WGS) entry which is preliminary data.</text>
</comment>
<reference evidence="2" key="2">
    <citation type="submission" date="2022-01" db="EMBL/GenBank/DDBJ databases">
        <authorList>
            <person name="Yamashiro T."/>
            <person name="Shiraishi A."/>
            <person name="Satake H."/>
            <person name="Nakayama K."/>
        </authorList>
    </citation>
    <scope>NUCLEOTIDE SEQUENCE</scope>
</reference>
<organism evidence="2 3">
    <name type="scientific">Tanacetum coccineum</name>
    <dbReference type="NCBI Taxonomy" id="301880"/>
    <lineage>
        <taxon>Eukaryota</taxon>
        <taxon>Viridiplantae</taxon>
        <taxon>Streptophyta</taxon>
        <taxon>Embryophyta</taxon>
        <taxon>Tracheophyta</taxon>
        <taxon>Spermatophyta</taxon>
        <taxon>Magnoliopsida</taxon>
        <taxon>eudicotyledons</taxon>
        <taxon>Gunneridae</taxon>
        <taxon>Pentapetalae</taxon>
        <taxon>asterids</taxon>
        <taxon>campanulids</taxon>
        <taxon>Asterales</taxon>
        <taxon>Asteraceae</taxon>
        <taxon>Asteroideae</taxon>
        <taxon>Anthemideae</taxon>
        <taxon>Anthemidinae</taxon>
        <taxon>Tanacetum</taxon>
    </lineage>
</organism>
<evidence type="ECO:0000256" key="1">
    <source>
        <dbReference type="SAM" id="MobiDB-lite"/>
    </source>
</evidence>
<name>A0ABQ5EB78_9ASTR</name>
<gene>
    <name evidence="2" type="ORF">Tco_0974225</name>
</gene>
<protein>
    <recommendedName>
        <fullName evidence="4">N-acetyltransferase domain-containing protein</fullName>
    </recommendedName>
</protein>
<evidence type="ECO:0008006" key="4">
    <source>
        <dbReference type="Google" id="ProtNLM"/>
    </source>
</evidence>
<reference evidence="2" key="1">
    <citation type="journal article" date="2022" name="Int. J. Mol. Sci.">
        <title>Draft Genome of Tanacetum Coccineum: Genomic Comparison of Closely Related Tanacetum-Family Plants.</title>
        <authorList>
            <person name="Yamashiro T."/>
            <person name="Shiraishi A."/>
            <person name="Nakayama K."/>
            <person name="Satake H."/>
        </authorList>
    </citation>
    <scope>NUCLEOTIDE SEQUENCE</scope>
</reference>
<dbReference type="EMBL" id="BQNB010016121">
    <property type="protein sequence ID" value="GJT48068.1"/>
    <property type="molecule type" value="Genomic_DNA"/>
</dbReference>
<evidence type="ECO:0000313" key="3">
    <source>
        <dbReference type="Proteomes" id="UP001151760"/>
    </source>
</evidence>
<dbReference type="Proteomes" id="UP001151760">
    <property type="component" value="Unassembled WGS sequence"/>
</dbReference>